<keyword evidence="3" id="KW-1185">Reference proteome</keyword>
<feature type="transmembrane region" description="Helical" evidence="1">
    <location>
        <begin position="183"/>
        <end position="214"/>
    </location>
</feature>
<dbReference type="EMBL" id="JASBQV010000014">
    <property type="protein sequence ID" value="MDI3235360.1"/>
    <property type="molecule type" value="Genomic_DNA"/>
</dbReference>
<keyword evidence="1" id="KW-0472">Membrane</keyword>
<feature type="transmembrane region" description="Helical" evidence="1">
    <location>
        <begin position="20"/>
        <end position="49"/>
    </location>
</feature>
<protein>
    <recommendedName>
        <fullName evidence="4">Cobalt transport protein</fullName>
    </recommendedName>
</protein>
<dbReference type="RefSeq" id="WP_014969932.1">
    <property type="nucleotide sequence ID" value="NZ_JANJYY010000011.1"/>
</dbReference>
<name>A0ABT6R3G2_9BACL</name>
<sequence length="232" mass="26649">MQWLIFSKAERERLHPLNVALFVVAMLSVPFFLHTHLSMLLLLVGHVLFFIWLRQWGIFRYLWLPLIYIGMMYFPLLGGGAVDSYGIWLTGLKVAVFVTSSQLTFTLVRLEQMGPLFRILPRLTRLTGMVLAILPSLLRTWPEVKMSHPNQPLAVKMERVALYHLLPIEAVPSGLRHFNRADFFMGLLIGILFLLMRTPLAPGAAAFLPVLLIFSKGGMRDAYYHYKRKRLA</sequence>
<evidence type="ECO:0000313" key="2">
    <source>
        <dbReference type="EMBL" id="MDI3235360.1"/>
    </source>
</evidence>
<keyword evidence="1" id="KW-0812">Transmembrane</keyword>
<comment type="caution">
    <text evidence="2">The sequence shown here is derived from an EMBL/GenBank/DDBJ whole genome shotgun (WGS) entry which is preliminary data.</text>
</comment>
<organism evidence="2 3">
    <name type="scientific">Exiguobacterium antarcticum</name>
    <dbReference type="NCBI Taxonomy" id="132920"/>
    <lineage>
        <taxon>Bacteria</taxon>
        <taxon>Bacillati</taxon>
        <taxon>Bacillota</taxon>
        <taxon>Bacilli</taxon>
        <taxon>Bacillales</taxon>
        <taxon>Bacillales Family XII. Incertae Sedis</taxon>
        <taxon>Exiguobacterium</taxon>
    </lineage>
</organism>
<feature type="transmembrane region" description="Helical" evidence="1">
    <location>
        <begin position="61"/>
        <end position="81"/>
    </location>
</feature>
<evidence type="ECO:0000256" key="1">
    <source>
        <dbReference type="SAM" id="Phobius"/>
    </source>
</evidence>
<dbReference type="Proteomes" id="UP001243286">
    <property type="component" value="Unassembled WGS sequence"/>
</dbReference>
<accession>A0ABT6R3G2</accession>
<gene>
    <name evidence="2" type="ORF">QK289_10100</name>
</gene>
<keyword evidence="1" id="KW-1133">Transmembrane helix</keyword>
<evidence type="ECO:0000313" key="3">
    <source>
        <dbReference type="Proteomes" id="UP001243286"/>
    </source>
</evidence>
<reference evidence="2 3" key="1">
    <citation type="submission" date="2023-04" db="EMBL/GenBank/DDBJ databases">
        <title>Antarctic isolates genomes.</title>
        <authorList>
            <person name="Dimov S.G."/>
        </authorList>
    </citation>
    <scope>NUCLEOTIDE SEQUENCE [LARGE SCALE GENOMIC DNA]</scope>
    <source>
        <strain evidence="2 3">AL19</strain>
    </source>
</reference>
<proteinExistence type="predicted"/>
<evidence type="ECO:0008006" key="4">
    <source>
        <dbReference type="Google" id="ProtNLM"/>
    </source>
</evidence>